<dbReference type="AlphaFoldDB" id="A0A5C8PEE4"/>
<dbReference type="OrthoDB" id="7822595at2"/>
<comment type="caution">
    <text evidence="3">The sequence shown here is derived from an EMBL/GenBank/DDBJ whole genome shotgun (WGS) entry which is preliminary data.</text>
</comment>
<accession>A0A5C8PEE4</accession>
<dbReference type="Pfam" id="PF03480">
    <property type="entry name" value="DctP"/>
    <property type="match status" value="1"/>
</dbReference>
<proteinExistence type="predicted"/>
<dbReference type="PANTHER" id="PTHR33376">
    <property type="match status" value="1"/>
</dbReference>
<reference evidence="3 4" key="1">
    <citation type="submission" date="2019-06" db="EMBL/GenBank/DDBJ databases">
        <title>New taxonomy in bacterial strain CC-CFT640, isolated from vineyard.</title>
        <authorList>
            <person name="Lin S.-Y."/>
            <person name="Tsai C.-F."/>
            <person name="Young C.-C."/>
        </authorList>
    </citation>
    <scope>NUCLEOTIDE SEQUENCE [LARGE SCALE GENOMIC DNA]</scope>
    <source>
        <strain evidence="3 4">CC-CFT640</strain>
    </source>
</reference>
<organism evidence="3 4">
    <name type="scientific">Vineibacter terrae</name>
    <dbReference type="NCBI Taxonomy" id="2586908"/>
    <lineage>
        <taxon>Bacteria</taxon>
        <taxon>Pseudomonadati</taxon>
        <taxon>Pseudomonadota</taxon>
        <taxon>Alphaproteobacteria</taxon>
        <taxon>Hyphomicrobiales</taxon>
        <taxon>Vineibacter</taxon>
    </lineage>
</organism>
<dbReference type="InterPro" id="IPR018389">
    <property type="entry name" value="DctP_fam"/>
</dbReference>
<dbReference type="NCBIfam" id="NF037995">
    <property type="entry name" value="TRAP_S1"/>
    <property type="match status" value="1"/>
</dbReference>
<dbReference type="InterPro" id="IPR038404">
    <property type="entry name" value="TRAP_DctP_sf"/>
</dbReference>
<dbReference type="Gene3D" id="3.40.190.170">
    <property type="entry name" value="Bacterial extracellular solute-binding protein, family 7"/>
    <property type="match status" value="1"/>
</dbReference>
<feature type="chain" id="PRO_5023011680" evidence="2">
    <location>
        <begin position="34"/>
        <end position="351"/>
    </location>
</feature>
<dbReference type="CDD" id="cd13665">
    <property type="entry name" value="PBP2_TRAP_Dctp3_4"/>
    <property type="match status" value="1"/>
</dbReference>
<evidence type="ECO:0000313" key="4">
    <source>
        <dbReference type="Proteomes" id="UP000321638"/>
    </source>
</evidence>
<evidence type="ECO:0000313" key="3">
    <source>
        <dbReference type="EMBL" id="TXL71974.1"/>
    </source>
</evidence>
<keyword evidence="4" id="KW-1185">Reference proteome</keyword>
<keyword evidence="1 2" id="KW-0732">Signal</keyword>
<dbReference type="EMBL" id="VDUZ01000037">
    <property type="protein sequence ID" value="TXL71974.1"/>
    <property type="molecule type" value="Genomic_DNA"/>
</dbReference>
<feature type="signal peptide" evidence="2">
    <location>
        <begin position="1"/>
        <end position="33"/>
    </location>
</feature>
<dbReference type="Proteomes" id="UP000321638">
    <property type="component" value="Unassembled WGS sequence"/>
</dbReference>
<evidence type="ECO:0000256" key="1">
    <source>
        <dbReference type="ARBA" id="ARBA00022729"/>
    </source>
</evidence>
<evidence type="ECO:0000256" key="2">
    <source>
        <dbReference type="SAM" id="SignalP"/>
    </source>
</evidence>
<name>A0A5C8PEE4_9HYPH</name>
<gene>
    <name evidence="3" type="ORF">FHP25_27445</name>
</gene>
<sequence>MNCRATDGRETMKLRAIMLGALAALGLGGTAAAQDKPIELRLSHWVPPSHPLQKAMEDWGASIEKASGGSIKYKVFPAQQLGKAFDHYDMARDGIADVTYINPGYQPGRFPVIGAGELPFLIADAKGGSQALDAWYRKYAAAEMKDVKFCLGFVHDPGAIHSRTKKVMVPGDIKGMKIRPAHATIAAFVTQLGGTNVQAGAPEVRDVLEKGVADAVTFPWGSVPLFGIDKVVKYHMDVPLYVTTFAWVMNKSRYDSMSVAQKKVIDEHCTNEWALKVAAPWADFEAAGRGKIKAEAGHEVYGVSAEQLAEWRKAAEPLHKNWADGVRKVRLDPDAVFKELQESLTKYKAAY</sequence>
<dbReference type="PANTHER" id="PTHR33376:SF15">
    <property type="entry name" value="BLL6794 PROTEIN"/>
    <property type="match status" value="1"/>
</dbReference>
<protein>
    <submittedName>
        <fullName evidence="3">TRAP transporter substrate-binding protein</fullName>
    </submittedName>
</protein>
<dbReference type="GO" id="GO:0055085">
    <property type="term" value="P:transmembrane transport"/>
    <property type="evidence" value="ECO:0007669"/>
    <property type="project" value="InterPro"/>
</dbReference>